<dbReference type="Proteomes" id="UP001281761">
    <property type="component" value="Unassembled WGS sequence"/>
</dbReference>
<comment type="caution">
    <text evidence="2">The sequence shown here is derived from an EMBL/GenBank/DDBJ whole genome shotgun (WGS) entry which is preliminary data.</text>
</comment>
<accession>A0ABQ9XL48</accession>
<dbReference type="EMBL" id="JARBJD010000116">
    <property type="protein sequence ID" value="KAK2951564.1"/>
    <property type="molecule type" value="Genomic_DNA"/>
</dbReference>
<keyword evidence="1" id="KW-0812">Transmembrane</keyword>
<evidence type="ECO:0000313" key="3">
    <source>
        <dbReference type="Proteomes" id="UP001281761"/>
    </source>
</evidence>
<evidence type="ECO:0000256" key="1">
    <source>
        <dbReference type="SAM" id="Phobius"/>
    </source>
</evidence>
<protein>
    <submittedName>
        <fullName evidence="2">Uncharacterized protein</fullName>
    </submittedName>
</protein>
<keyword evidence="3" id="KW-1185">Reference proteome</keyword>
<organism evidence="2 3">
    <name type="scientific">Blattamonas nauphoetae</name>
    <dbReference type="NCBI Taxonomy" id="2049346"/>
    <lineage>
        <taxon>Eukaryota</taxon>
        <taxon>Metamonada</taxon>
        <taxon>Preaxostyla</taxon>
        <taxon>Oxymonadida</taxon>
        <taxon>Blattamonas</taxon>
    </lineage>
</organism>
<evidence type="ECO:0000313" key="2">
    <source>
        <dbReference type="EMBL" id="KAK2951564.1"/>
    </source>
</evidence>
<reference evidence="2 3" key="1">
    <citation type="journal article" date="2022" name="bioRxiv">
        <title>Genomics of Preaxostyla Flagellates Illuminates Evolutionary Transitions and the Path Towards Mitochondrial Loss.</title>
        <authorList>
            <person name="Novak L.V.F."/>
            <person name="Treitli S.C."/>
            <person name="Pyrih J."/>
            <person name="Halakuc P."/>
            <person name="Pipaliya S.V."/>
            <person name="Vacek V."/>
            <person name="Brzon O."/>
            <person name="Soukal P."/>
            <person name="Eme L."/>
            <person name="Dacks J.B."/>
            <person name="Karnkowska A."/>
            <person name="Elias M."/>
            <person name="Hampl V."/>
        </authorList>
    </citation>
    <scope>NUCLEOTIDE SEQUENCE [LARGE SCALE GENOMIC DNA]</scope>
    <source>
        <strain evidence="2">NAU3</strain>
        <tissue evidence="2">Gut</tissue>
    </source>
</reference>
<sequence>MKMNQPGSKVTLEENHNPWRKQLSYPGFFPFDTFSINVFDCSNALHGSDPLYRALGKFRTCIAVLAMGLVFCQRLLMDYAFWRAVVSVGTAAGIILAGIMQPFYSRLSNFLMLHFSVFGTLRLGLEIDFLVDSGTGQIIGTIILGLFRLGERLDSRSTSSFL</sequence>
<proteinExistence type="predicted"/>
<feature type="transmembrane region" description="Helical" evidence="1">
    <location>
        <begin position="82"/>
        <end position="100"/>
    </location>
</feature>
<keyword evidence="1" id="KW-1133">Transmembrane helix</keyword>
<keyword evidence="1" id="KW-0472">Membrane</keyword>
<gene>
    <name evidence="2" type="ORF">BLNAU_13448</name>
</gene>
<name>A0ABQ9XL48_9EUKA</name>